<evidence type="ECO:0000256" key="3">
    <source>
        <dbReference type="ARBA" id="ARBA00022490"/>
    </source>
</evidence>
<keyword evidence="9" id="KW-1185">Reference proteome</keyword>
<dbReference type="InterPro" id="IPR036743">
    <property type="entry name" value="ARPC5_sf"/>
</dbReference>
<dbReference type="GO" id="GO:0034314">
    <property type="term" value="P:Arp2/3 complex-mediated actin nucleation"/>
    <property type="evidence" value="ECO:0007669"/>
    <property type="project" value="InterPro"/>
</dbReference>
<evidence type="ECO:0000256" key="6">
    <source>
        <dbReference type="ARBA" id="ARBA00060329"/>
    </source>
</evidence>
<gene>
    <name evidence="8" type="ORF">FA10DRAFT_197356</name>
</gene>
<dbReference type="PANTHER" id="PTHR12644">
    <property type="entry name" value="ARP2/3 COMPLEX 16 KD SUBUNIT P16-ARC"/>
    <property type="match status" value="1"/>
</dbReference>
<protein>
    <recommendedName>
        <fullName evidence="5 7">Actin-related protein 2/3 complex subunit 5</fullName>
    </recommendedName>
</protein>
<evidence type="ECO:0000256" key="4">
    <source>
        <dbReference type="ARBA" id="ARBA00023212"/>
    </source>
</evidence>
<dbReference type="GO" id="GO:0044396">
    <property type="term" value="P:actin cortical patch organization"/>
    <property type="evidence" value="ECO:0007669"/>
    <property type="project" value="UniProtKB-ARBA"/>
</dbReference>
<comment type="function">
    <text evidence="7">Functions as component of the Arp2/3 complex which is involved in regulation of actin polymerization and together with an activating nucleation-promoting factor (NPF) mediates the formation of branched actin networks. Arp2/3 complex plays a critical role in the control of cell morphogenesis via the modulation of cell polarity development.</text>
</comment>
<dbReference type="PIRSF" id="PIRSF039096">
    <property type="entry name" value="p16-ARC"/>
    <property type="match status" value="1"/>
</dbReference>
<name>A0A316YE84_9BASI</name>
<dbReference type="RefSeq" id="XP_025374372.1">
    <property type="nucleotide sequence ID" value="XM_025518411.1"/>
</dbReference>
<dbReference type="FunCoup" id="A0A316YE84">
    <property type="interactions" value="197"/>
</dbReference>
<evidence type="ECO:0000256" key="7">
    <source>
        <dbReference type="RuleBase" id="RU004301"/>
    </source>
</evidence>
<dbReference type="GO" id="GO:0030833">
    <property type="term" value="P:regulation of actin filament polymerization"/>
    <property type="evidence" value="ECO:0007669"/>
    <property type="project" value="InterPro"/>
</dbReference>
<dbReference type="STRING" id="215250.A0A316YE84"/>
<comment type="similarity">
    <text evidence="2 7">Belongs to the ARPC5 family.</text>
</comment>
<dbReference type="GO" id="GO:0005885">
    <property type="term" value="C:Arp2/3 protein complex"/>
    <property type="evidence" value="ECO:0007669"/>
    <property type="project" value="InterPro"/>
</dbReference>
<organism evidence="8 9">
    <name type="scientific">Acaromyces ingoldii</name>
    <dbReference type="NCBI Taxonomy" id="215250"/>
    <lineage>
        <taxon>Eukaryota</taxon>
        <taxon>Fungi</taxon>
        <taxon>Dikarya</taxon>
        <taxon>Basidiomycota</taxon>
        <taxon>Ustilaginomycotina</taxon>
        <taxon>Exobasidiomycetes</taxon>
        <taxon>Exobasidiales</taxon>
        <taxon>Cryptobasidiaceae</taxon>
        <taxon>Acaromyces</taxon>
    </lineage>
</organism>
<dbReference type="Pfam" id="PF04699">
    <property type="entry name" value="P16-Arc"/>
    <property type="match status" value="1"/>
</dbReference>
<keyword evidence="3" id="KW-0963">Cytoplasm</keyword>
<evidence type="ECO:0000256" key="5">
    <source>
        <dbReference type="ARBA" id="ARBA00040214"/>
    </source>
</evidence>
<dbReference type="Proteomes" id="UP000245768">
    <property type="component" value="Unassembled WGS sequence"/>
</dbReference>
<dbReference type="AlphaFoldDB" id="A0A316YE84"/>
<dbReference type="OrthoDB" id="429520at2759"/>
<dbReference type="GeneID" id="37040327"/>
<proteinExistence type="inferred from homology"/>
<dbReference type="EMBL" id="KZ819641">
    <property type="protein sequence ID" value="PWN87174.1"/>
    <property type="molecule type" value="Genomic_DNA"/>
</dbReference>
<dbReference type="InterPro" id="IPR006789">
    <property type="entry name" value="ARPC5"/>
</dbReference>
<accession>A0A316YE84</accession>
<dbReference type="Gene3D" id="1.25.40.190">
    <property type="entry name" value="Actin-related protein 2/3 complex subunit 5"/>
    <property type="match status" value="1"/>
</dbReference>
<evidence type="ECO:0000256" key="2">
    <source>
        <dbReference type="ARBA" id="ARBA00006084"/>
    </source>
</evidence>
<dbReference type="InParanoid" id="A0A316YE84"/>
<dbReference type="SUPFAM" id="SSF69103">
    <property type="entry name" value="Arp2/3 complex 16 kDa subunit ARPC5"/>
    <property type="match status" value="1"/>
</dbReference>
<comment type="subcellular location">
    <subcellularLocation>
        <location evidence="1">Cytoplasm</location>
        <location evidence="1">Cytoskeleton</location>
    </subcellularLocation>
</comment>
<evidence type="ECO:0000313" key="9">
    <source>
        <dbReference type="Proteomes" id="UP000245768"/>
    </source>
</evidence>
<reference evidence="8 9" key="1">
    <citation type="journal article" date="2018" name="Mol. Biol. Evol.">
        <title>Broad Genomic Sampling Reveals a Smut Pathogenic Ancestry of the Fungal Clade Ustilaginomycotina.</title>
        <authorList>
            <person name="Kijpornyongpan T."/>
            <person name="Mondo S.J."/>
            <person name="Barry K."/>
            <person name="Sandor L."/>
            <person name="Lee J."/>
            <person name="Lipzen A."/>
            <person name="Pangilinan J."/>
            <person name="LaButti K."/>
            <person name="Hainaut M."/>
            <person name="Henrissat B."/>
            <person name="Grigoriev I.V."/>
            <person name="Spatafora J.W."/>
            <person name="Aime M.C."/>
        </authorList>
    </citation>
    <scope>NUCLEOTIDE SEQUENCE [LARGE SCALE GENOMIC DNA]</scope>
    <source>
        <strain evidence="8 9">MCA 4198</strain>
    </source>
</reference>
<evidence type="ECO:0000313" key="8">
    <source>
        <dbReference type="EMBL" id="PWN87174.1"/>
    </source>
</evidence>
<sequence>MDSFRRIDIDKYDEDVLLDEELIEQDPRSPTELAGLAQKKAGEVRSLVGRGDAKGALTLLLAEAPYGELNVDAKQTTLSSLLDILNATRSSDIATIVKQLSLDEQDTLMKYIYKGLSVPELGASPVLLGWHEKLTEVAGTGCIVRVMTDRRRV</sequence>
<dbReference type="FunFam" id="1.25.40.190:FF:000003">
    <property type="entry name" value="Actin-related protein 2/3 complex subunit 5"/>
    <property type="match status" value="1"/>
</dbReference>
<comment type="function">
    <text evidence="6">Functions as a component of the Arp2/3 complex which is involved in regulation of actin polymerization and together with an activating nucleation-promoting factor (NPF) mediates the formation of branched actin networks.</text>
</comment>
<keyword evidence="4 7" id="KW-0206">Cytoskeleton</keyword>
<evidence type="ECO:0000256" key="1">
    <source>
        <dbReference type="ARBA" id="ARBA00004245"/>
    </source>
</evidence>